<feature type="domain" description="DUF6950" evidence="1">
    <location>
        <begin position="6"/>
        <end position="132"/>
    </location>
</feature>
<name>A0ABX7BQF7_9CAUL</name>
<dbReference type="Pfam" id="PF22262">
    <property type="entry name" value="DUF6950"/>
    <property type="match status" value="1"/>
</dbReference>
<evidence type="ECO:0000313" key="3">
    <source>
        <dbReference type="Proteomes" id="UP000595448"/>
    </source>
</evidence>
<sequence>MSPAKAAQACIDRFHGAAYEPGKRDCARLGAHLLHQYGHGCPPMKGQSYRTEVEALRALRKAGFRDLIAAVDGLGLKRIVPAYAMTGDLIALPHDDFGATLTVAVGNGEVLGFQDGRGKIIKPLAFAAAWRVPCPR</sequence>
<protein>
    <recommendedName>
        <fullName evidence="1">DUF6950 domain-containing protein</fullName>
    </recommendedName>
</protein>
<dbReference type="RefSeq" id="WP_201104285.1">
    <property type="nucleotide sequence ID" value="NZ_CP067977.1"/>
</dbReference>
<dbReference type="Proteomes" id="UP000595448">
    <property type="component" value="Chromosome"/>
</dbReference>
<dbReference type="EMBL" id="CP067977">
    <property type="protein sequence ID" value="QQQ19839.1"/>
    <property type="molecule type" value="Genomic_DNA"/>
</dbReference>
<keyword evidence="3" id="KW-1185">Reference proteome</keyword>
<organism evidence="2 3">
    <name type="scientific">Brevundimonas vitisensis</name>
    <dbReference type="NCBI Taxonomy" id="2800818"/>
    <lineage>
        <taxon>Bacteria</taxon>
        <taxon>Pseudomonadati</taxon>
        <taxon>Pseudomonadota</taxon>
        <taxon>Alphaproteobacteria</taxon>
        <taxon>Caulobacterales</taxon>
        <taxon>Caulobacteraceae</taxon>
        <taxon>Brevundimonas</taxon>
    </lineage>
</organism>
<proteinExistence type="predicted"/>
<reference evidence="2 3" key="1">
    <citation type="submission" date="2021-01" db="EMBL/GenBank/DDBJ databases">
        <title>Brevundimonas vitis sp. nov., an bacterium isolated from grape (Vitis vinifera).</title>
        <authorList>
            <person name="Jiang L."/>
            <person name="Lee J."/>
        </authorList>
    </citation>
    <scope>NUCLEOTIDE SEQUENCE [LARGE SCALE GENOMIC DNA]</scope>
    <source>
        <strain evidence="2 3">GRTSA-9</strain>
    </source>
</reference>
<gene>
    <name evidence="2" type="ORF">JIP62_07065</name>
</gene>
<accession>A0ABX7BQF7</accession>
<dbReference type="InterPro" id="IPR053802">
    <property type="entry name" value="DUF6950"/>
</dbReference>
<evidence type="ECO:0000313" key="2">
    <source>
        <dbReference type="EMBL" id="QQQ19839.1"/>
    </source>
</evidence>
<evidence type="ECO:0000259" key="1">
    <source>
        <dbReference type="Pfam" id="PF22262"/>
    </source>
</evidence>